<keyword evidence="2" id="KW-0238">DNA-binding</keyword>
<accession>A0A844QM23</accession>
<dbReference type="InterPro" id="IPR036390">
    <property type="entry name" value="WH_DNA-bd_sf"/>
</dbReference>
<evidence type="ECO:0000259" key="5">
    <source>
        <dbReference type="PROSITE" id="PS51078"/>
    </source>
</evidence>
<dbReference type="PANTHER" id="PTHR30136:SF24">
    <property type="entry name" value="HTH-TYPE TRANSCRIPTIONAL REPRESSOR ALLR"/>
    <property type="match status" value="1"/>
</dbReference>
<keyword evidence="7" id="KW-1185">Reference proteome</keyword>
<evidence type="ECO:0000313" key="7">
    <source>
        <dbReference type="Proteomes" id="UP000463224"/>
    </source>
</evidence>
<dbReference type="PANTHER" id="PTHR30136">
    <property type="entry name" value="HELIX-TURN-HELIX TRANSCRIPTIONAL REGULATOR, ICLR FAMILY"/>
    <property type="match status" value="1"/>
</dbReference>
<dbReference type="FunFam" id="1.10.10.10:FF:000056">
    <property type="entry name" value="IclR family transcriptional regulator"/>
    <property type="match status" value="1"/>
</dbReference>
<dbReference type="GO" id="GO:0003700">
    <property type="term" value="F:DNA-binding transcription factor activity"/>
    <property type="evidence" value="ECO:0007669"/>
    <property type="project" value="TreeGrafter"/>
</dbReference>
<dbReference type="PROSITE" id="PS51078">
    <property type="entry name" value="ICLR_ED"/>
    <property type="match status" value="1"/>
</dbReference>
<evidence type="ECO:0000259" key="4">
    <source>
        <dbReference type="PROSITE" id="PS51077"/>
    </source>
</evidence>
<dbReference type="InterPro" id="IPR029016">
    <property type="entry name" value="GAF-like_dom_sf"/>
</dbReference>
<protein>
    <submittedName>
        <fullName evidence="6">Helix-turn-helix domain-containing protein</fullName>
    </submittedName>
</protein>
<dbReference type="SUPFAM" id="SSF46785">
    <property type="entry name" value="Winged helix' DNA-binding domain"/>
    <property type="match status" value="1"/>
</dbReference>
<feature type="domain" description="HTH iclR-type" evidence="4">
    <location>
        <begin position="17"/>
        <end position="79"/>
    </location>
</feature>
<feature type="domain" description="IclR-ED" evidence="5">
    <location>
        <begin position="80"/>
        <end position="264"/>
    </location>
</feature>
<dbReference type="GO" id="GO:0003677">
    <property type="term" value="F:DNA binding"/>
    <property type="evidence" value="ECO:0007669"/>
    <property type="project" value="UniProtKB-KW"/>
</dbReference>
<dbReference type="RefSeq" id="WP_156713588.1">
    <property type="nucleotide sequence ID" value="NZ_WPHG01000003.1"/>
</dbReference>
<dbReference type="InterPro" id="IPR005471">
    <property type="entry name" value="Tscrpt_reg_IclR_N"/>
</dbReference>
<dbReference type="AlphaFoldDB" id="A0A844QM23"/>
<dbReference type="SUPFAM" id="SSF55781">
    <property type="entry name" value="GAF domain-like"/>
    <property type="match status" value="1"/>
</dbReference>
<dbReference type="InterPro" id="IPR036388">
    <property type="entry name" value="WH-like_DNA-bd_sf"/>
</dbReference>
<organism evidence="6 7">
    <name type="scientific">Nitratireductor arenosus</name>
    <dbReference type="NCBI Taxonomy" id="2682096"/>
    <lineage>
        <taxon>Bacteria</taxon>
        <taxon>Pseudomonadati</taxon>
        <taxon>Pseudomonadota</taxon>
        <taxon>Alphaproteobacteria</taxon>
        <taxon>Hyphomicrobiales</taxon>
        <taxon>Phyllobacteriaceae</taxon>
        <taxon>Nitratireductor</taxon>
    </lineage>
</organism>
<dbReference type="Pfam" id="PF01614">
    <property type="entry name" value="IclR_C"/>
    <property type="match status" value="1"/>
</dbReference>
<name>A0A844QM23_9HYPH</name>
<dbReference type="InterPro" id="IPR050707">
    <property type="entry name" value="HTH_MetabolicPath_Reg"/>
</dbReference>
<dbReference type="Pfam" id="PF09339">
    <property type="entry name" value="HTH_IclR"/>
    <property type="match status" value="1"/>
</dbReference>
<dbReference type="PROSITE" id="PS51077">
    <property type="entry name" value="HTH_ICLR"/>
    <property type="match status" value="1"/>
</dbReference>
<dbReference type="GO" id="GO:0045892">
    <property type="term" value="P:negative regulation of DNA-templated transcription"/>
    <property type="evidence" value="ECO:0007669"/>
    <property type="project" value="TreeGrafter"/>
</dbReference>
<sequence>MTQTANTQRGSELYSSIQVVHRSLRVLETLAAAETPLSLTTVAERVSLHRSTTLRILRTLAEDGYAAFQAKTKSWTVGPAVLRLQAGARASTDLRQVARPVMHALSQAVGETVQLATMVDAEVCYLDKVEPPEQEIRVLSEVGSRRPLYCTALGKALLTGLDEQALAQTVAGLRFERHTDETITDPETLIREVAEARQHGYSLDRREYNRAIQCSAAPIRDASGTIVAAISVSTIGLDIAGETFANIIARNLAAADEISRAMGWRAPLPPSA</sequence>
<evidence type="ECO:0000256" key="2">
    <source>
        <dbReference type="ARBA" id="ARBA00023125"/>
    </source>
</evidence>
<keyword evidence="3" id="KW-0804">Transcription</keyword>
<dbReference type="EMBL" id="WPHG01000003">
    <property type="protein sequence ID" value="MVA98679.1"/>
    <property type="molecule type" value="Genomic_DNA"/>
</dbReference>
<evidence type="ECO:0000256" key="3">
    <source>
        <dbReference type="ARBA" id="ARBA00023163"/>
    </source>
</evidence>
<keyword evidence="1" id="KW-0805">Transcription regulation</keyword>
<dbReference type="Gene3D" id="1.10.10.10">
    <property type="entry name" value="Winged helix-like DNA-binding domain superfamily/Winged helix DNA-binding domain"/>
    <property type="match status" value="1"/>
</dbReference>
<proteinExistence type="predicted"/>
<dbReference type="Proteomes" id="UP000463224">
    <property type="component" value="Unassembled WGS sequence"/>
</dbReference>
<reference evidence="6 7" key="1">
    <citation type="submission" date="2019-12" db="EMBL/GenBank/DDBJ databases">
        <title>Nitratireductor arenosus sp. nov., Isolated from sea sand, Jeju island, South Korea.</title>
        <authorList>
            <person name="Kim W."/>
        </authorList>
    </citation>
    <scope>NUCLEOTIDE SEQUENCE [LARGE SCALE GENOMIC DNA]</scope>
    <source>
        <strain evidence="6 7">CAU 1489</strain>
    </source>
</reference>
<comment type="caution">
    <text evidence="6">The sequence shown here is derived from an EMBL/GenBank/DDBJ whole genome shotgun (WGS) entry which is preliminary data.</text>
</comment>
<evidence type="ECO:0000256" key="1">
    <source>
        <dbReference type="ARBA" id="ARBA00023015"/>
    </source>
</evidence>
<evidence type="ECO:0000313" key="6">
    <source>
        <dbReference type="EMBL" id="MVA98679.1"/>
    </source>
</evidence>
<dbReference type="Gene3D" id="3.30.450.40">
    <property type="match status" value="1"/>
</dbReference>
<gene>
    <name evidence="6" type="ORF">GN330_15640</name>
</gene>
<dbReference type="SMART" id="SM00346">
    <property type="entry name" value="HTH_ICLR"/>
    <property type="match status" value="1"/>
</dbReference>
<dbReference type="InterPro" id="IPR014757">
    <property type="entry name" value="Tscrpt_reg_IclR_C"/>
</dbReference>